<feature type="transmembrane region" description="Helical" evidence="6">
    <location>
        <begin position="48"/>
        <end position="71"/>
    </location>
</feature>
<feature type="transmembrane region" description="Helical" evidence="6">
    <location>
        <begin position="12"/>
        <end position="36"/>
    </location>
</feature>
<dbReference type="PANTHER" id="PTHR33048:SF157">
    <property type="entry name" value="INTEGRAL MEMBRANE PROTEIN"/>
    <property type="match status" value="1"/>
</dbReference>
<keyword evidence="2 6" id="KW-0812">Transmembrane</keyword>
<dbReference type="EMBL" id="ML978076">
    <property type="protein sequence ID" value="KAF2010685.1"/>
    <property type="molecule type" value="Genomic_DNA"/>
</dbReference>
<feature type="domain" description="Rhodopsin" evidence="7">
    <location>
        <begin position="10"/>
        <end position="195"/>
    </location>
</feature>
<sequence length="222" mass="25232">QLICSAKIEFVVILFSIVTLTLIKLSFLFFYARIFIYDSKNVRSFRNISVYLCMLIVILWFLGFTITYLSACRDDFTARWSGIAFQTKCINTFWMLYSLAVSDFVMDCLIIIIPVPLVWKLHLTPKRRLGVSIVFLLGSLATAASLVRLIWLQWVVDVGATPQAHSDPLSLISTGIFWYLVEVTVALLAVCLPPLPGIRRTQPVQKVIRSVQSKFSLRSRSS</sequence>
<dbReference type="Proteomes" id="UP000799778">
    <property type="component" value="Unassembled WGS sequence"/>
</dbReference>
<evidence type="ECO:0000256" key="3">
    <source>
        <dbReference type="ARBA" id="ARBA00022989"/>
    </source>
</evidence>
<dbReference type="GeneID" id="54280253"/>
<feature type="transmembrane region" description="Helical" evidence="6">
    <location>
        <begin position="131"/>
        <end position="156"/>
    </location>
</feature>
<keyword evidence="9" id="KW-1185">Reference proteome</keyword>
<feature type="transmembrane region" description="Helical" evidence="6">
    <location>
        <begin position="94"/>
        <end position="119"/>
    </location>
</feature>
<dbReference type="InterPro" id="IPR049326">
    <property type="entry name" value="Rhodopsin_dom_fungi"/>
</dbReference>
<evidence type="ECO:0000256" key="2">
    <source>
        <dbReference type="ARBA" id="ARBA00022692"/>
    </source>
</evidence>
<comment type="subcellular location">
    <subcellularLocation>
        <location evidence="1">Membrane</location>
        <topology evidence="1">Multi-pass membrane protein</topology>
    </subcellularLocation>
</comment>
<dbReference type="GO" id="GO:0016020">
    <property type="term" value="C:membrane"/>
    <property type="evidence" value="ECO:0007669"/>
    <property type="project" value="UniProtKB-SubCell"/>
</dbReference>
<dbReference type="OrthoDB" id="5393606at2759"/>
<dbReference type="AlphaFoldDB" id="A0A6A5XC60"/>
<dbReference type="RefSeq" id="XP_033379024.1">
    <property type="nucleotide sequence ID" value="XM_033522856.1"/>
</dbReference>
<dbReference type="InterPro" id="IPR052337">
    <property type="entry name" value="SAT4-like"/>
</dbReference>
<feature type="non-terminal residue" evidence="8">
    <location>
        <position position="1"/>
    </location>
</feature>
<feature type="non-terminal residue" evidence="8">
    <location>
        <position position="222"/>
    </location>
</feature>
<evidence type="ECO:0000313" key="9">
    <source>
        <dbReference type="Proteomes" id="UP000799778"/>
    </source>
</evidence>
<keyword evidence="4 6" id="KW-0472">Membrane</keyword>
<evidence type="ECO:0000259" key="7">
    <source>
        <dbReference type="Pfam" id="PF20684"/>
    </source>
</evidence>
<comment type="similarity">
    <text evidence="5">Belongs to the SAT4 family.</text>
</comment>
<reference evidence="8" key="1">
    <citation type="journal article" date="2020" name="Stud. Mycol.">
        <title>101 Dothideomycetes genomes: a test case for predicting lifestyles and emergence of pathogens.</title>
        <authorList>
            <person name="Haridas S."/>
            <person name="Albert R."/>
            <person name="Binder M."/>
            <person name="Bloem J."/>
            <person name="Labutti K."/>
            <person name="Salamov A."/>
            <person name="Andreopoulos B."/>
            <person name="Baker S."/>
            <person name="Barry K."/>
            <person name="Bills G."/>
            <person name="Bluhm B."/>
            <person name="Cannon C."/>
            <person name="Castanera R."/>
            <person name="Culley D."/>
            <person name="Daum C."/>
            <person name="Ezra D."/>
            <person name="Gonzalez J."/>
            <person name="Henrissat B."/>
            <person name="Kuo A."/>
            <person name="Liang C."/>
            <person name="Lipzen A."/>
            <person name="Lutzoni F."/>
            <person name="Magnuson J."/>
            <person name="Mondo S."/>
            <person name="Nolan M."/>
            <person name="Ohm R."/>
            <person name="Pangilinan J."/>
            <person name="Park H.-J."/>
            <person name="Ramirez L."/>
            <person name="Alfaro M."/>
            <person name="Sun H."/>
            <person name="Tritt A."/>
            <person name="Yoshinaga Y."/>
            <person name="Zwiers L.-H."/>
            <person name="Turgeon B."/>
            <person name="Goodwin S."/>
            <person name="Spatafora J."/>
            <person name="Crous P."/>
            <person name="Grigoriev I."/>
        </authorList>
    </citation>
    <scope>NUCLEOTIDE SEQUENCE</scope>
    <source>
        <strain evidence="8">CBS 175.79</strain>
    </source>
</reference>
<accession>A0A6A5XC60</accession>
<dbReference type="Pfam" id="PF20684">
    <property type="entry name" value="Fung_rhodopsin"/>
    <property type="match status" value="1"/>
</dbReference>
<gene>
    <name evidence="8" type="ORF">BU24DRAFT_313766</name>
</gene>
<keyword evidence="3 6" id="KW-1133">Transmembrane helix</keyword>
<protein>
    <recommendedName>
        <fullName evidence="7">Rhodopsin domain-containing protein</fullName>
    </recommendedName>
</protein>
<feature type="transmembrane region" description="Helical" evidence="6">
    <location>
        <begin position="176"/>
        <end position="195"/>
    </location>
</feature>
<dbReference type="PANTHER" id="PTHR33048">
    <property type="entry name" value="PTH11-LIKE INTEGRAL MEMBRANE PROTEIN (AFU_ORTHOLOGUE AFUA_5G11245)"/>
    <property type="match status" value="1"/>
</dbReference>
<proteinExistence type="inferred from homology"/>
<evidence type="ECO:0000313" key="8">
    <source>
        <dbReference type="EMBL" id="KAF2010685.1"/>
    </source>
</evidence>
<evidence type="ECO:0000256" key="6">
    <source>
        <dbReference type="SAM" id="Phobius"/>
    </source>
</evidence>
<name>A0A6A5XC60_9PLEO</name>
<evidence type="ECO:0000256" key="5">
    <source>
        <dbReference type="ARBA" id="ARBA00038359"/>
    </source>
</evidence>
<organism evidence="8 9">
    <name type="scientific">Aaosphaeria arxii CBS 175.79</name>
    <dbReference type="NCBI Taxonomy" id="1450172"/>
    <lineage>
        <taxon>Eukaryota</taxon>
        <taxon>Fungi</taxon>
        <taxon>Dikarya</taxon>
        <taxon>Ascomycota</taxon>
        <taxon>Pezizomycotina</taxon>
        <taxon>Dothideomycetes</taxon>
        <taxon>Pleosporomycetidae</taxon>
        <taxon>Pleosporales</taxon>
        <taxon>Pleosporales incertae sedis</taxon>
        <taxon>Aaosphaeria</taxon>
    </lineage>
</organism>
<evidence type="ECO:0000256" key="4">
    <source>
        <dbReference type="ARBA" id="ARBA00023136"/>
    </source>
</evidence>
<evidence type="ECO:0000256" key="1">
    <source>
        <dbReference type="ARBA" id="ARBA00004141"/>
    </source>
</evidence>